<gene>
    <name evidence="8" type="ORF">N0V91_009349</name>
</gene>
<evidence type="ECO:0000256" key="1">
    <source>
        <dbReference type="ARBA" id="ARBA00007992"/>
    </source>
</evidence>
<keyword evidence="6" id="KW-1133">Transmembrane helix</keyword>
<evidence type="ECO:0000313" key="9">
    <source>
        <dbReference type="Proteomes" id="UP001140510"/>
    </source>
</evidence>
<keyword evidence="6" id="KW-0472">Membrane</keyword>
<keyword evidence="4" id="KW-0560">Oxidoreductase</keyword>
<keyword evidence="5" id="KW-0503">Monooxygenase</keyword>
<protein>
    <recommendedName>
        <fullName evidence="7">FAD-binding domain-containing protein</fullName>
    </recommendedName>
</protein>
<evidence type="ECO:0000256" key="3">
    <source>
        <dbReference type="ARBA" id="ARBA00022827"/>
    </source>
</evidence>
<dbReference type="InterPro" id="IPR050493">
    <property type="entry name" value="FAD-dep_Monooxygenase_BioMet"/>
</dbReference>
<evidence type="ECO:0000256" key="4">
    <source>
        <dbReference type="ARBA" id="ARBA00023002"/>
    </source>
</evidence>
<dbReference type="SUPFAM" id="SSF51905">
    <property type="entry name" value="FAD/NAD(P)-binding domain"/>
    <property type="match status" value="1"/>
</dbReference>
<dbReference type="GO" id="GO:0004497">
    <property type="term" value="F:monooxygenase activity"/>
    <property type="evidence" value="ECO:0007669"/>
    <property type="project" value="UniProtKB-KW"/>
</dbReference>
<reference evidence="8" key="1">
    <citation type="submission" date="2022-10" db="EMBL/GenBank/DDBJ databases">
        <title>Tapping the CABI collections for fungal endophytes: first genome assemblies for Collariella, Neodidymelliopsis, Ascochyta clinopodiicola, Didymella pomorum, Didymosphaeria variabile, Neocosmospora piperis and Neocucurbitaria cava.</title>
        <authorList>
            <person name="Hill R."/>
        </authorList>
    </citation>
    <scope>NUCLEOTIDE SEQUENCE</scope>
    <source>
        <strain evidence="8">IMI 355091</strain>
    </source>
</reference>
<dbReference type="PANTHER" id="PTHR13789">
    <property type="entry name" value="MONOOXYGENASE"/>
    <property type="match status" value="1"/>
</dbReference>
<organism evidence="8 9">
    <name type="scientific">Didymella pomorum</name>
    <dbReference type="NCBI Taxonomy" id="749634"/>
    <lineage>
        <taxon>Eukaryota</taxon>
        <taxon>Fungi</taxon>
        <taxon>Dikarya</taxon>
        <taxon>Ascomycota</taxon>
        <taxon>Pezizomycotina</taxon>
        <taxon>Dothideomycetes</taxon>
        <taxon>Pleosporomycetidae</taxon>
        <taxon>Pleosporales</taxon>
        <taxon>Pleosporineae</taxon>
        <taxon>Didymellaceae</taxon>
        <taxon>Didymella</taxon>
    </lineage>
</organism>
<dbReference type="SUPFAM" id="SSF54373">
    <property type="entry name" value="FAD-linked reductases, C-terminal domain"/>
    <property type="match status" value="1"/>
</dbReference>
<dbReference type="AlphaFoldDB" id="A0A9W9D3X4"/>
<dbReference type="PANTHER" id="PTHR13789:SF236">
    <property type="entry name" value="MONOOXYGENASE, PUTATIVE (AFU_ORTHOLOGUE AFUA_6G12060)-RELATED"/>
    <property type="match status" value="1"/>
</dbReference>
<evidence type="ECO:0000313" key="8">
    <source>
        <dbReference type="EMBL" id="KAJ4399524.1"/>
    </source>
</evidence>
<feature type="domain" description="FAD-binding" evidence="7">
    <location>
        <begin position="10"/>
        <end position="333"/>
    </location>
</feature>
<keyword evidence="6" id="KW-0812">Transmembrane</keyword>
<comment type="caution">
    <text evidence="8">The sequence shown here is derived from an EMBL/GenBank/DDBJ whole genome shotgun (WGS) entry which is preliminary data.</text>
</comment>
<evidence type="ECO:0000256" key="6">
    <source>
        <dbReference type="SAM" id="Phobius"/>
    </source>
</evidence>
<dbReference type="InterPro" id="IPR002938">
    <property type="entry name" value="FAD-bd"/>
</dbReference>
<dbReference type="EMBL" id="JAPEVA010000105">
    <property type="protein sequence ID" value="KAJ4399524.1"/>
    <property type="molecule type" value="Genomic_DNA"/>
</dbReference>
<dbReference type="OrthoDB" id="16820at2759"/>
<dbReference type="Gene3D" id="3.50.50.60">
    <property type="entry name" value="FAD/NAD(P)-binding domain"/>
    <property type="match status" value="1"/>
</dbReference>
<accession>A0A9W9D3X4</accession>
<keyword evidence="9" id="KW-1185">Reference proteome</keyword>
<dbReference type="Pfam" id="PF01494">
    <property type="entry name" value="FAD_binding_3"/>
    <property type="match status" value="1"/>
</dbReference>
<comment type="similarity">
    <text evidence="1">Belongs to the paxM FAD-dependent monooxygenase family.</text>
</comment>
<dbReference type="InterPro" id="IPR036188">
    <property type="entry name" value="FAD/NAD-bd_sf"/>
</dbReference>
<proteinExistence type="inferred from homology"/>
<name>A0A9W9D3X4_9PLEO</name>
<feature type="transmembrane region" description="Helical" evidence="6">
    <location>
        <begin position="6"/>
        <end position="25"/>
    </location>
</feature>
<keyword evidence="2" id="KW-0285">Flavoprotein</keyword>
<evidence type="ECO:0000259" key="7">
    <source>
        <dbReference type="Pfam" id="PF01494"/>
    </source>
</evidence>
<evidence type="ECO:0000256" key="2">
    <source>
        <dbReference type="ARBA" id="ARBA00022630"/>
    </source>
</evidence>
<sequence length="455" mass="50104">MEREPSTGISVLVVGAGIGGLTFAIEAYRKGHDVRVVERSPEGQCSATGEIIMITTPALHTPKKWPGFMQRARAVAFSPTFELRKFDGTAIETHTPGDAKNPSLAIYRRKLHNLLYTYVKELGIPVVFNTRVVEFFETADVGGVALEDGGKLTADVVVAADGVGSRSRAVVDGNRDAAISSGFIMYRISFPTGPALGNPIIAKEFAGHQDRGFMYIGPGAHIIISKSGNDMCWLLTCKDENSTATESWSKTTSTDKALEVTEGWDPLITEFIKETPNNEALDWRLMWRDPQPQWASRGGRIVQLGDAAHPFLPTSFSGGTMAMEDAYSLAACLSVGGKRDVPLATKVHNRLRFERVSCAQKLGFNNREIFHNTDWSDAAANTKVMKKMVGDWITYHDPEVYAYENYHKCAENLAQGTPFDNTNIPPGYTYRPWTVRELLGASDRGEVLKDEGDWS</sequence>
<dbReference type="PRINTS" id="PR00420">
    <property type="entry name" value="RNGMNOXGNASE"/>
</dbReference>
<evidence type="ECO:0000256" key="5">
    <source>
        <dbReference type="ARBA" id="ARBA00023033"/>
    </source>
</evidence>
<dbReference type="GO" id="GO:0071949">
    <property type="term" value="F:FAD binding"/>
    <property type="evidence" value="ECO:0007669"/>
    <property type="project" value="InterPro"/>
</dbReference>
<keyword evidence="3" id="KW-0274">FAD</keyword>
<dbReference type="Proteomes" id="UP001140510">
    <property type="component" value="Unassembled WGS sequence"/>
</dbReference>